<keyword evidence="7" id="KW-0808">Transferase</keyword>
<dbReference type="OrthoDB" id="594134at2"/>
<dbReference type="CDD" id="cd00609">
    <property type="entry name" value="AAT_like"/>
    <property type="match status" value="1"/>
</dbReference>
<gene>
    <name evidence="7" type="ordered locus">Caci_3666</name>
</gene>
<keyword evidence="8" id="KW-1185">Reference proteome</keyword>
<dbReference type="InParanoid" id="C7QBU9"/>
<reference evidence="7 8" key="1">
    <citation type="journal article" date="2009" name="Stand. Genomic Sci.">
        <title>Complete genome sequence of Catenulispora acidiphila type strain (ID 139908).</title>
        <authorList>
            <person name="Copeland A."/>
            <person name="Lapidus A."/>
            <person name="Glavina Del Rio T."/>
            <person name="Nolan M."/>
            <person name="Lucas S."/>
            <person name="Chen F."/>
            <person name="Tice H."/>
            <person name="Cheng J.F."/>
            <person name="Bruce D."/>
            <person name="Goodwin L."/>
            <person name="Pitluck S."/>
            <person name="Mikhailova N."/>
            <person name="Pati A."/>
            <person name="Ivanova N."/>
            <person name="Mavromatis K."/>
            <person name="Chen A."/>
            <person name="Palaniappan K."/>
            <person name="Chain P."/>
            <person name="Land M."/>
            <person name="Hauser L."/>
            <person name="Chang Y.J."/>
            <person name="Jeffries C.D."/>
            <person name="Chertkov O."/>
            <person name="Brettin T."/>
            <person name="Detter J.C."/>
            <person name="Han C."/>
            <person name="Ali Z."/>
            <person name="Tindall B.J."/>
            <person name="Goker M."/>
            <person name="Bristow J."/>
            <person name="Eisen J.A."/>
            <person name="Markowitz V."/>
            <person name="Hugenholtz P."/>
            <person name="Kyrpides N.C."/>
            <person name="Klenk H.P."/>
        </authorList>
    </citation>
    <scope>NUCLEOTIDE SEQUENCE [LARGE SCALE GENOMIC DNA]</scope>
    <source>
        <strain evidence="8">DSM 44928 / JCM 14897 / NBRC 102108 / NRRL B-24433 / ID139908</strain>
    </source>
</reference>
<feature type="domain" description="HTH gntR-type" evidence="6">
    <location>
        <begin position="15"/>
        <end position="83"/>
    </location>
</feature>
<dbReference type="GO" id="GO:0030170">
    <property type="term" value="F:pyridoxal phosphate binding"/>
    <property type="evidence" value="ECO:0007669"/>
    <property type="project" value="InterPro"/>
</dbReference>
<dbReference type="HOGENOM" id="CLU_017584_0_1_11"/>
<dbReference type="CDD" id="cd07377">
    <property type="entry name" value="WHTH_GntR"/>
    <property type="match status" value="1"/>
</dbReference>
<dbReference type="eggNOG" id="COG1167">
    <property type="taxonomic scope" value="Bacteria"/>
</dbReference>
<name>C7QBU9_CATAD</name>
<proteinExistence type="inferred from homology"/>
<dbReference type="Pfam" id="PF00155">
    <property type="entry name" value="Aminotran_1_2"/>
    <property type="match status" value="1"/>
</dbReference>
<dbReference type="InterPro" id="IPR015424">
    <property type="entry name" value="PyrdxlP-dep_Trfase"/>
</dbReference>
<dbReference type="Gene3D" id="1.10.10.10">
    <property type="entry name" value="Winged helix-like DNA-binding domain superfamily/Winged helix DNA-binding domain"/>
    <property type="match status" value="1"/>
</dbReference>
<keyword evidence="5" id="KW-0804">Transcription</keyword>
<evidence type="ECO:0000256" key="5">
    <source>
        <dbReference type="ARBA" id="ARBA00023163"/>
    </source>
</evidence>
<evidence type="ECO:0000313" key="8">
    <source>
        <dbReference type="Proteomes" id="UP000000851"/>
    </source>
</evidence>
<evidence type="ECO:0000313" key="7">
    <source>
        <dbReference type="EMBL" id="ACU72568.1"/>
    </source>
</evidence>
<dbReference type="InterPro" id="IPR015421">
    <property type="entry name" value="PyrdxlP-dep_Trfase_major"/>
</dbReference>
<dbReference type="PANTHER" id="PTHR46577">
    <property type="entry name" value="HTH-TYPE TRANSCRIPTIONAL REGULATORY PROTEIN GABR"/>
    <property type="match status" value="1"/>
</dbReference>
<dbReference type="STRING" id="479433.Caci_3666"/>
<dbReference type="Pfam" id="PF00392">
    <property type="entry name" value="GntR"/>
    <property type="match status" value="1"/>
</dbReference>
<dbReference type="EMBL" id="CP001700">
    <property type="protein sequence ID" value="ACU72568.1"/>
    <property type="molecule type" value="Genomic_DNA"/>
</dbReference>
<dbReference type="GO" id="GO:0003677">
    <property type="term" value="F:DNA binding"/>
    <property type="evidence" value="ECO:0007669"/>
    <property type="project" value="UniProtKB-KW"/>
</dbReference>
<evidence type="ECO:0000256" key="2">
    <source>
        <dbReference type="ARBA" id="ARBA00022898"/>
    </source>
</evidence>
<dbReference type="SUPFAM" id="SSF53383">
    <property type="entry name" value="PLP-dependent transferases"/>
    <property type="match status" value="1"/>
</dbReference>
<dbReference type="AlphaFoldDB" id="C7QBU9"/>
<sequence length="467" mass="50300">MATDLSLTVDRESALPLSEQVRGSLRRLIEDGSLGEDSPLPSSRQLAADLAVSRSVVVEAYEQLVAEGYLATRRGSGTRVANGIGRPSGAASALTRALPERTESAWDLRTGTSDLDAFPRREWVRSVTAALAQAGRAELGYAPLSGAPHLRHVLAGHLGRTRGVRISPQNLMITAGFAQGLALLCAMLRENGHRDLGVEDPSHPGEREFIASAGLRPVGIPVDAEGLRVDLLERSPARAVLTTPGNQFPTGVRLSPARRAQLIEWARKVDGYILEDDFDCAYLDRADRVPSLQNLAPDRVVYAGSVSKVLAPALRLGWIAGPPEVMSGVEAVRAGWDIGCSGLEQLAFAHFVATGAYDRHQRALRTESHKRRALIRTMVAEHFPGAHMLGGDSGIQAFVTLPSHMDEQVLVREARNRSILIRGGAFYTLDDRTRPPALVLGYATIDGKGLQTALTALGDIYRSCAVR</sequence>
<dbReference type="InterPro" id="IPR036388">
    <property type="entry name" value="WH-like_DNA-bd_sf"/>
</dbReference>
<dbReference type="Gene3D" id="3.40.640.10">
    <property type="entry name" value="Type I PLP-dependent aspartate aminotransferase-like (Major domain)"/>
    <property type="match status" value="1"/>
</dbReference>
<dbReference type="PRINTS" id="PR00035">
    <property type="entry name" value="HTHGNTR"/>
</dbReference>
<dbReference type="InterPro" id="IPR051446">
    <property type="entry name" value="HTH_trans_reg/aminotransferase"/>
</dbReference>
<dbReference type="InterPro" id="IPR036390">
    <property type="entry name" value="WH_DNA-bd_sf"/>
</dbReference>
<dbReference type="Proteomes" id="UP000000851">
    <property type="component" value="Chromosome"/>
</dbReference>
<dbReference type="SUPFAM" id="SSF46785">
    <property type="entry name" value="Winged helix' DNA-binding domain"/>
    <property type="match status" value="1"/>
</dbReference>
<evidence type="ECO:0000259" key="6">
    <source>
        <dbReference type="PROSITE" id="PS50949"/>
    </source>
</evidence>
<keyword evidence="4" id="KW-0238">DNA-binding</keyword>
<dbReference type="PROSITE" id="PS50949">
    <property type="entry name" value="HTH_GNTR"/>
    <property type="match status" value="1"/>
</dbReference>
<keyword evidence="3" id="KW-0805">Transcription regulation</keyword>
<organism evidence="7 8">
    <name type="scientific">Catenulispora acidiphila (strain DSM 44928 / JCM 14897 / NBRC 102108 / NRRL B-24433 / ID139908)</name>
    <dbReference type="NCBI Taxonomy" id="479433"/>
    <lineage>
        <taxon>Bacteria</taxon>
        <taxon>Bacillati</taxon>
        <taxon>Actinomycetota</taxon>
        <taxon>Actinomycetes</taxon>
        <taxon>Catenulisporales</taxon>
        <taxon>Catenulisporaceae</taxon>
        <taxon>Catenulispora</taxon>
    </lineage>
</organism>
<evidence type="ECO:0000256" key="4">
    <source>
        <dbReference type="ARBA" id="ARBA00023125"/>
    </source>
</evidence>
<keyword evidence="7" id="KW-0032">Aminotransferase</keyword>
<comment type="similarity">
    <text evidence="1">In the C-terminal section; belongs to the class-I pyridoxal-phosphate-dependent aminotransferase family.</text>
</comment>
<dbReference type="InterPro" id="IPR000524">
    <property type="entry name" value="Tscrpt_reg_HTH_GntR"/>
</dbReference>
<accession>C7QBU9</accession>
<dbReference type="GO" id="GO:0003700">
    <property type="term" value="F:DNA-binding transcription factor activity"/>
    <property type="evidence" value="ECO:0007669"/>
    <property type="project" value="InterPro"/>
</dbReference>
<evidence type="ECO:0000256" key="3">
    <source>
        <dbReference type="ARBA" id="ARBA00023015"/>
    </source>
</evidence>
<keyword evidence="2" id="KW-0663">Pyridoxal phosphate</keyword>
<protein>
    <submittedName>
        <fullName evidence="7">Transcriptional regulator, GntR family with aminotransferase domain</fullName>
    </submittedName>
</protein>
<dbReference type="PANTHER" id="PTHR46577:SF1">
    <property type="entry name" value="HTH-TYPE TRANSCRIPTIONAL REGULATORY PROTEIN GABR"/>
    <property type="match status" value="1"/>
</dbReference>
<dbReference type="GO" id="GO:0008483">
    <property type="term" value="F:transaminase activity"/>
    <property type="evidence" value="ECO:0007669"/>
    <property type="project" value="UniProtKB-KW"/>
</dbReference>
<dbReference type="InterPro" id="IPR004839">
    <property type="entry name" value="Aminotransferase_I/II_large"/>
</dbReference>
<dbReference type="KEGG" id="cai:Caci_3666"/>
<evidence type="ECO:0000256" key="1">
    <source>
        <dbReference type="ARBA" id="ARBA00005384"/>
    </source>
</evidence>
<dbReference type="RefSeq" id="WP_015792297.1">
    <property type="nucleotide sequence ID" value="NC_013131.1"/>
</dbReference>
<dbReference type="SMART" id="SM00345">
    <property type="entry name" value="HTH_GNTR"/>
    <property type="match status" value="1"/>
</dbReference>